<accession>A0AAV9CDA3</accession>
<dbReference type="PANTHER" id="PTHR48183">
    <property type="entry name" value="PROTEIN, PUTATIVE-RELATED"/>
    <property type="match status" value="1"/>
</dbReference>
<evidence type="ECO:0000256" key="1">
    <source>
        <dbReference type="SAM" id="Phobius"/>
    </source>
</evidence>
<reference evidence="2" key="1">
    <citation type="journal article" date="2023" name="Nat. Commun.">
        <title>Diploid and tetraploid genomes of Acorus and the evolution of monocots.</title>
        <authorList>
            <person name="Ma L."/>
            <person name="Liu K.W."/>
            <person name="Li Z."/>
            <person name="Hsiao Y.Y."/>
            <person name="Qi Y."/>
            <person name="Fu T."/>
            <person name="Tang G.D."/>
            <person name="Zhang D."/>
            <person name="Sun W.H."/>
            <person name="Liu D.K."/>
            <person name="Li Y."/>
            <person name="Chen G.Z."/>
            <person name="Liu X.D."/>
            <person name="Liao X.Y."/>
            <person name="Jiang Y.T."/>
            <person name="Yu X."/>
            <person name="Hao Y."/>
            <person name="Huang J."/>
            <person name="Zhao X.W."/>
            <person name="Ke S."/>
            <person name="Chen Y.Y."/>
            <person name="Wu W.L."/>
            <person name="Hsu J.L."/>
            <person name="Lin Y.F."/>
            <person name="Huang M.D."/>
            <person name="Li C.Y."/>
            <person name="Huang L."/>
            <person name="Wang Z.W."/>
            <person name="Zhao X."/>
            <person name="Zhong W.Y."/>
            <person name="Peng D.H."/>
            <person name="Ahmad S."/>
            <person name="Lan S."/>
            <person name="Zhang J.S."/>
            <person name="Tsai W.C."/>
            <person name="Van de Peer Y."/>
            <person name="Liu Z.J."/>
        </authorList>
    </citation>
    <scope>NUCLEOTIDE SEQUENCE</scope>
    <source>
        <strain evidence="2">CP</strain>
    </source>
</reference>
<keyword evidence="1" id="KW-1133">Transmembrane helix</keyword>
<feature type="transmembrane region" description="Helical" evidence="1">
    <location>
        <begin position="12"/>
        <end position="30"/>
    </location>
</feature>
<dbReference type="AlphaFoldDB" id="A0AAV9CDA3"/>
<dbReference type="Proteomes" id="UP001180020">
    <property type="component" value="Unassembled WGS sequence"/>
</dbReference>
<dbReference type="PANTHER" id="PTHR48183:SF1">
    <property type="entry name" value="PROTEIN, PUTATIVE-RELATED"/>
    <property type="match status" value="1"/>
</dbReference>
<dbReference type="EMBL" id="JAUJYO010000020">
    <property type="protein sequence ID" value="KAK1286584.1"/>
    <property type="molecule type" value="Genomic_DNA"/>
</dbReference>
<evidence type="ECO:0000313" key="2">
    <source>
        <dbReference type="EMBL" id="KAK1286584.1"/>
    </source>
</evidence>
<evidence type="ECO:0000313" key="3">
    <source>
        <dbReference type="Proteomes" id="UP001180020"/>
    </source>
</evidence>
<sequence>MADYAKILKDKRFWFVSFLITWPVVLQGHMKWMQMQESFKQKFEDLQQKEDGDD</sequence>
<comment type="caution">
    <text evidence="2">The sequence shown here is derived from an EMBL/GenBank/DDBJ whole genome shotgun (WGS) entry which is preliminary data.</text>
</comment>
<name>A0AAV9CDA3_ACOCL</name>
<organism evidence="2 3">
    <name type="scientific">Acorus calamus</name>
    <name type="common">Sweet flag</name>
    <dbReference type="NCBI Taxonomy" id="4465"/>
    <lineage>
        <taxon>Eukaryota</taxon>
        <taxon>Viridiplantae</taxon>
        <taxon>Streptophyta</taxon>
        <taxon>Embryophyta</taxon>
        <taxon>Tracheophyta</taxon>
        <taxon>Spermatophyta</taxon>
        <taxon>Magnoliopsida</taxon>
        <taxon>Liliopsida</taxon>
        <taxon>Acoraceae</taxon>
        <taxon>Acorus</taxon>
    </lineage>
</organism>
<proteinExistence type="predicted"/>
<keyword evidence="1" id="KW-0812">Transmembrane</keyword>
<keyword evidence="1" id="KW-0472">Membrane</keyword>
<reference evidence="2" key="2">
    <citation type="submission" date="2023-06" db="EMBL/GenBank/DDBJ databases">
        <authorList>
            <person name="Ma L."/>
            <person name="Liu K.-W."/>
            <person name="Li Z."/>
            <person name="Hsiao Y.-Y."/>
            <person name="Qi Y."/>
            <person name="Fu T."/>
            <person name="Tang G."/>
            <person name="Zhang D."/>
            <person name="Sun W.-H."/>
            <person name="Liu D.-K."/>
            <person name="Li Y."/>
            <person name="Chen G.-Z."/>
            <person name="Liu X.-D."/>
            <person name="Liao X.-Y."/>
            <person name="Jiang Y.-T."/>
            <person name="Yu X."/>
            <person name="Hao Y."/>
            <person name="Huang J."/>
            <person name="Zhao X.-W."/>
            <person name="Ke S."/>
            <person name="Chen Y.-Y."/>
            <person name="Wu W.-L."/>
            <person name="Hsu J.-L."/>
            <person name="Lin Y.-F."/>
            <person name="Huang M.-D."/>
            <person name="Li C.-Y."/>
            <person name="Huang L."/>
            <person name="Wang Z.-W."/>
            <person name="Zhao X."/>
            <person name="Zhong W.-Y."/>
            <person name="Peng D.-H."/>
            <person name="Ahmad S."/>
            <person name="Lan S."/>
            <person name="Zhang J.-S."/>
            <person name="Tsai W.-C."/>
            <person name="Van De Peer Y."/>
            <person name="Liu Z.-J."/>
        </authorList>
    </citation>
    <scope>NUCLEOTIDE SEQUENCE</scope>
    <source>
        <strain evidence="2">CP</strain>
        <tissue evidence="2">Leaves</tissue>
    </source>
</reference>
<gene>
    <name evidence="2" type="ORF">QJS10_CPB20g00953</name>
</gene>
<keyword evidence="3" id="KW-1185">Reference proteome</keyword>
<protein>
    <submittedName>
        <fullName evidence="2">Uncharacterized protein</fullName>
    </submittedName>
</protein>